<feature type="region of interest" description="Disordered" evidence="3">
    <location>
        <begin position="99"/>
        <end position="120"/>
    </location>
</feature>
<accession>A0A427Y516</accession>
<dbReference type="OrthoDB" id="4977at2759"/>
<dbReference type="RefSeq" id="XP_028478959.1">
    <property type="nucleotide sequence ID" value="XM_028619987.1"/>
</dbReference>
<organism evidence="4 5">
    <name type="scientific">Apiotrichum porosum</name>
    <dbReference type="NCBI Taxonomy" id="105984"/>
    <lineage>
        <taxon>Eukaryota</taxon>
        <taxon>Fungi</taxon>
        <taxon>Dikarya</taxon>
        <taxon>Basidiomycota</taxon>
        <taxon>Agaricomycotina</taxon>
        <taxon>Tremellomycetes</taxon>
        <taxon>Trichosporonales</taxon>
        <taxon>Trichosporonaceae</taxon>
        <taxon>Apiotrichum</taxon>
    </lineage>
</organism>
<evidence type="ECO:0000256" key="1">
    <source>
        <dbReference type="ARBA" id="ARBA00004496"/>
    </source>
</evidence>
<evidence type="ECO:0000256" key="3">
    <source>
        <dbReference type="SAM" id="MobiDB-lite"/>
    </source>
</evidence>
<dbReference type="GO" id="GO:0007017">
    <property type="term" value="P:microtubule-based process"/>
    <property type="evidence" value="ECO:0007669"/>
    <property type="project" value="InterPro"/>
</dbReference>
<dbReference type="PANTHER" id="PTHR15346">
    <property type="entry name" value="DYNACTIN SUBUNIT"/>
    <property type="match status" value="1"/>
</dbReference>
<comment type="subcellular location">
    <subcellularLocation>
        <location evidence="1">Cytoplasm</location>
    </subcellularLocation>
</comment>
<feature type="compositionally biased region" description="Basic and acidic residues" evidence="3">
    <location>
        <begin position="28"/>
        <end position="40"/>
    </location>
</feature>
<dbReference type="Pfam" id="PF04912">
    <property type="entry name" value="Dynamitin"/>
    <property type="match status" value="1"/>
</dbReference>
<sequence length="384" mass="41485">MSGKYSGLPDIDSAPDVFETPDEPASAQRRDEENGEDNRKASIPSAGNAIDTSELPSRRLAGEKFDDRNPVVISIPSKESQVTRLRRLQAEVAQLETEIAATATESDSSASPKRRSVLPPRQPVDIVTELSILREKLNSASNNIATASSQPEFDDWSGRLQQLGTLKEGKPAPPDSNVVAPGDGNRTRLGDVDSRLAALERLVGVSDSPQEMSSISLIDSVSRMDHLLNVLTQPRHLDSIARRVKLLLVDLDRASTAVRRGGNSGVGSSSERAAGGLSPADQEALHGLFRLLPRLDPLIPVVPPLLARLRSLSGLHAEALGIAADLRILQSNDRNITEEERELQSIVSGVQQGVTEAATSISKNWESIQGRINQLEQRLQVLVD</sequence>
<feature type="region of interest" description="Disordered" evidence="3">
    <location>
        <begin position="165"/>
        <end position="189"/>
    </location>
</feature>
<dbReference type="EMBL" id="RSCE01000002">
    <property type="protein sequence ID" value="RSH86174.1"/>
    <property type="molecule type" value="Genomic_DNA"/>
</dbReference>
<feature type="compositionally biased region" description="Basic and acidic residues" evidence="3">
    <location>
        <begin position="56"/>
        <end position="69"/>
    </location>
</feature>
<keyword evidence="2" id="KW-0963">Cytoplasm</keyword>
<gene>
    <name evidence="4" type="ORF">EHS24_004405</name>
</gene>
<dbReference type="GeneID" id="39588948"/>
<proteinExistence type="predicted"/>
<feature type="region of interest" description="Disordered" evidence="3">
    <location>
        <begin position="1"/>
        <end position="72"/>
    </location>
</feature>
<dbReference type="GO" id="GO:0005869">
    <property type="term" value="C:dynactin complex"/>
    <property type="evidence" value="ECO:0007669"/>
    <property type="project" value="InterPro"/>
</dbReference>
<dbReference type="Proteomes" id="UP000279236">
    <property type="component" value="Unassembled WGS sequence"/>
</dbReference>
<comment type="caution">
    <text evidence="4">The sequence shown here is derived from an EMBL/GenBank/DDBJ whole genome shotgun (WGS) entry which is preliminary data.</text>
</comment>
<dbReference type="InterPro" id="IPR028133">
    <property type="entry name" value="Dynamitin"/>
</dbReference>
<feature type="compositionally biased region" description="Low complexity" evidence="3">
    <location>
        <begin position="99"/>
        <end position="111"/>
    </location>
</feature>
<dbReference type="AlphaFoldDB" id="A0A427Y516"/>
<keyword evidence="5" id="KW-1185">Reference proteome</keyword>
<name>A0A427Y516_9TREE</name>
<evidence type="ECO:0000313" key="5">
    <source>
        <dbReference type="Proteomes" id="UP000279236"/>
    </source>
</evidence>
<evidence type="ECO:0008006" key="6">
    <source>
        <dbReference type="Google" id="ProtNLM"/>
    </source>
</evidence>
<dbReference type="GO" id="GO:0005737">
    <property type="term" value="C:cytoplasm"/>
    <property type="evidence" value="ECO:0007669"/>
    <property type="project" value="UniProtKB-SubCell"/>
</dbReference>
<dbReference type="STRING" id="105984.A0A427Y516"/>
<evidence type="ECO:0000256" key="2">
    <source>
        <dbReference type="ARBA" id="ARBA00022490"/>
    </source>
</evidence>
<protein>
    <recommendedName>
        <fullName evidence="6">Dynactin subunit 2</fullName>
    </recommendedName>
</protein>
<reference evidence="4 5" key="1">
    <citation type="submission" date="2018-11" db="EMBL/GenBank/DDBJ databases">
        <title>Genome sequence of Apiotrichum porosum DSM 27194.</title>
        <authorList>
            <person name="Aliyu H."/>
            <person name="Gorte O."/>
            <person name="Ochsenreither K."/>
        </authorList>
    </citation>
    <scope>NUCLEOTIDE SEQUENCE [LARGE SCALE GENOMIC DNA]</scope>
    <source>
        <strain evidence="4 5">DSM 27194</strain>
    </source>
</reference>
<evidence type="ECO:0000313" key="4">
    <source>
        <dbReference type="EMBL" id="RSH86174.1"/>
    </source>
</evidence>